<feature type="transmembrane region" description="Helical" evidence="5">
    <location>
        <begin position="139"/>
        <end position="160"/>
    </location>
</feature>
<dbReference type="Gene3D" id="1.20.1250.20">
    <property type="entry name" value="MFS general substrate transporter like domains"/>
    <property type="match status" value="1"/>
</dbReference>
<feature type="transmembrane region" description="Helical" evidence="5">
    <location>
        <begin position="12"/>
        <end position="35"/>
    </location>
</feature>
<dbReference type="PANTHER" id="PTHR48021:SF1">
    <property type="entry name" value="GH07001P-RELATED"/>
    <property type="match status" value="1"/>
</dbReference>
<evidence type="ECO:0000313" key="8">
    <source>
        <dbReference type="Proteomes" id="UP001367676"/>
    </source>
</evidence>
<gene>
    <name evidence="7" type="ORF">V9T40_004035</name>
</gene>
<reference evidence="7 8" key="1">
    <citation type="submission" date="2024-03" db="EMBL/GenBank/DDBJ databases">
        <title>Adaptation during the transition from Ophiocordyceps entomopathogen to insect associate is accompanied by gene loss and intensified selection.</title>
        <authorList>
            <person name="Ward C.M."/>
            <person name="Onetto C.A."/>
            <person name="Borneman A.R."/>
        </authorList>
    </citation>
    <scope>NUCLEOTIDE SEQUENCE [LARGE SCALE GENOMIC DNA]</scope>
    <source>
        <strain evidence="7">AWRI1</strain>
        <tissue evidence="7">Single Adult Female</tissue>
    </source>
</reference>
<keyword evidence="2 5" id="KW-0812">Transmembrane</keyword>
<feature type="transmembrane region" description="Helical" evidence="5">
    <location>
        <begin position="105"/>
        <end position="127"/>
    </location>
</feature>
<accession>A0AAN9Y3A7</accession>
<feature type="transmembrane region" description="Helical" evidence="5">
    <location>
        <begin position="55"/>
        <end position="73"/>
    </location>
</feature>
<dbReference type="Proteomes" id="UP001367676">
    <property type="component" value="Unassembled WGS sequence"/>
</dbReference>
<feature type="transmembrane region" description="Helical" evidence="5">
    <location>
        <begin position="166"/>
        <end position="185"/>
    </location>
</feature>
<dbReference type="Pfam" id="PF00083">
    <property type="entry name" value="Sugar_tr"/>
    <property type="match status" value="1"/>
</dbReference>
<dbReference type="PROSITE" id="PS50850">
    <property type="entry name" value="MFS"/>
    <property type="match status" value="1"/>
</dbReference>
<sequence>MYISKSIVHQILAIIPVTIGNFLVGAVFGWLAPTLKTYRGSQDEFPLTDEDCSRMVMFSYVGRIFCCLFATAIGDRFGRVTLISLTALLMTISWTATALTKIIPLHYVLRFICGGCFGMTNVTTPIYIGENSPPQVRAIFNSVCLMFLFGGQVVSCVLATYCSYLVATGIIAAISVVGLASTILLREPAQYLLVNGHEAEAERQFFWLRGEDENTKREFGEMKAKLLNTKTTFSFAYLMDRRVWIVFAMNTLIFTTGFPAISSLVSIALTPAGNFSENELTILFELTQFVGAVASLFIIDRFDRRPLWTLTCVLSIGFHLMTAALYHLRDEGVHVAGYSWLLFGSITAYTTVFSTLMFSLNCTARGELLPQQYKGAGSSTSLALNSVVGSIQGFTFLKIASAFGMKVNFIIFAAFSFVLWVFCYFLVPETRGLTLVEIEELFENSNESDFKQTKADFQGKTC</sequence>
<feature type="transmembrane region" description="Helical" evidence="5">
    <location>
        <begin position="382"/>
        <end position="403"/>
    </location>
</feature>
<feature type="transmembrane region" description="Helical" evidence="5">
    <location>
        <begin position="280"/>
        <end position="299"/>
    </location>
</feature>
<feature type="transmembrane region" description="Helical" evidence="5">
    <location>
        <begin position="409"/>
        <end position="427"/>
    </location>
</feature>
<dbReference type="InterPro" id="IPR036259">
    <property type="entry name" value="MFS_trans_sf"/>
</dbReference>
<evidence type="ECO:0000259" key="6">
    <source>
        <dbReference type="PROSITE" id="PS50850"/>
    </source>
</evidence>
<comment type="caution">
    <text evidence="7">The sequence shown here is derived from an EMBL/GenBank/DDBJ whole genome shotgun (WGS) entry which is preliminary data.</text>
</comment>
<evidence type="ECO:0000256" key="5">
    <source>
        <dbReference type="SAM" id="Phobius"/>
    </source>
</evidence>
<dbReference type="InterPro" id="IPR050549">
    <property type="entry name" value="MFS_Trehalose_Transporter"/>
</dbReference>
<evidence type="ECO:0000256" key="4">
    <source>
        <dbReference type="ARBA" id="ARBA00023136"/>
    </source>
</evidence>
<organism evidence="7 8">
    <name type="scientific">Parthenolecanium corni</name>
    <dbReference type="NCBI Taxonomy" id="536013"/>
    <lineage>
        <taxon>Eukaryota</taxon>
        <taxon>Metazoa</taxon>
        <taxon>Ecdysozoa</taxon>
        <taxon>Arthropoda</taxon>
        <taxon>Hexapoda</taxon>
        <taxon>Insecta</taxon>
        <taxon>Pterygota</taxon>
        <taxon>Neoptera</taxon>
        <taxon>Paraneoptera</taxon>
        <taxon>Hemiptera</taxon>
        <taxon>Sternorrhyncha</taxon>
        <taxon>Coccoidea</taxon>
        <taxon>Coccidae</taxon>
        <taxon>Parthenolecanium</taxon>
    </lineage>
</organism>
<dbReference type="InterPro" id="IPR020846">
    <property type="entry name" value="MFS_dom"/>
</dbReference>
<evidence type="ECO:0000313" key="7">
    <source>
        <dbReference type="EMBL" id="KAK7586159.1"/>
    </source>
</evidence>
<keyword evidence="8" id="KW-1185">Reference proteome</keyword>
<feature type="transmembrane region" description="Helical" evidence="5">
    <location>
        <begin position="306"/>
        <end position="328"/>
    </location>
</feature>
<feature type="transmembrane region" description="Helical" evidence="5">
    <location>
        <begin position="340"/>
        <end position="361"/>
    </location>
</feature>
<comment type="subcellular location">
    <subcellularLocation>
        <location evidence="1">Membrane</location>
        <topology evidence="1">Multi-pass membrane protein</topology>
    </subcellularLocation>
</comment>
<dbReference type="PANTHER" id="PTHR48021">
    <property type="match status" value="1"/>
</dbReference>
<evidence type="ECO:0000256" key="1">
    <source>
        <dbReference type="ARBA" id="ARBA00004141"/>
    </source>
</evidence>
<dbReference type="GO" id="GO:0022857">
    <property type="term" value="F:transmembrane transporter activity"/>
    <property type="evidence" value="ECO:0007669"/>
    <property type="project" value="InterPro"/>
</dbReference>
<feature type="domain" description="Major facilitator superfamily (MFS) profile" evidence="6">
    <location>
        <begin position="13"/>
        <end position="431"/>
    </location>
</feature>
<name>A0AAN9Y3A7_9HEMI</name>
<keyword evidence="4 5" id="KW-0472">Membrane</keyword>
<proteinExistence type="predicted"/>
<feature type="transmembrane region" description="Helical" evidence="5">
    <location>
        <begin position="243"/>
        <end position="268"/>
    </location>
</feature>
<dbReference type="SUPFAM" id="SSF103473">
    <property type="entry name" value="MFS general substrate transporter"/>
    <property type="match status" value="1"/>
</dbReference>
<evidence type="ECO:0000256" key="3">
    <source>
        <dbReference type="ARBA" id="ARBA00022989"/>
    </source>
</evidence>
<dbReference type="AlphaFoldDB" id="A0AAN9Y3A7"/>
<dbReference type="EMBL" id="JBBCAQ010000027">
    <property type="protein sequence ID" value="KAK7586159.1"/>
    <property type="molecule type" value="Genomic_DNA"/>
</dbReference>
<evidence type="ECO:0000256" key="2">
    <source>
        <dbReference type="ARBA" id="ARBA00022692"/>
    </source>
</evidence>
<keyword evidence="3 5" id="KW-1133">Transmembrane helix</keyword>
<feature type="transmembrane region" description="Helical" evidence="5">
    <location>
        <begin position="80"/>
        <end position="99"/>
    </location>
</feature>
<dbReference type="InterPro" id="IPR005828">
    <property type="entry name" value="MFS_sugar_transport-like"/>
</dbReference>
<dbReference type="GO" id="GO:0016020">
    <property type="term" value="C:membrane"/>
    <property type="evidence" value="ECO:0007669"/>
    <property type="project" value="UniProtKB-SubCell"/>
</dbReference>
<protein>
    <recommendedName>
        <fullName evidence="6">Major facilitator superfamily (MFS) profile domain-containing protein</fullName>
    </recommendedName>
</protein>